<dbReference type="EMBL" id="JAPQES010000002">
    <property type="protein sequence ID" value="MCY6370493.1"/>
    <property type="molecule type" value="Genomic_DNA"/>
</dbReference>
<proteinExistence type="predicted"/>
<dbReference type="Proteomes" id="UP001079657">
    <property type="component" value="Unassembled WGS sequence"/>
</dbReference>
<dbReference type="Pfam" id="PF13439">
    <property type="entry name" value="Glyco_transf_4"/>
    <property type="match status" value="1"/>
</dbReference>
<dbReference type="PANTHER" id="PTHR45947:SF15">
    <property type="entry name" value="TEICHURONIC ACID BIOSYNTHESIS GLYCOSYLTRANSFERASE TUAC-RELATED"/>
    <property type="match status" value="1"/>
</dbReference>
<organism evidence="3 4">
    <name type="scientific">Clostridium ganghwense</name>
    <dbReference type="NCBI Taxonomy" id="312089"/>
    <lineage>
        <taxon>Bacteria</taxon>
        <taxon>Bacillati</taxon>
        <taxon>Bacillota</taxon>
        <taxon>Clostridia</taxon>
        <taxon>Eubacteriales</taxon>
        <taxon>Clostridiaceae</taxon>
        <taxon>Clostridium</taxon>
    </lineage>
</organism>
<dbReference type="Gene3D" id="3.40.50.2000">
    <property type="entry name" value="Glycogen Phosphorylase B"/>
    <property type="match status" value="2"/>
</dbReference>
<dbReference type="InterPro" id="IPR001296">
    <property type="entry name" value="Glyco_trans_1"/>
</dbReference>
<dbReference type="SUPFAM" id="SSF53756">
    <property type="entry name" value="UDP-Glycosyltransferase/glycogen phosphorylase"/>
    <property type="match status" value="1"/>
</dbReference>
<feature type="domain" description="Glycosyltransferase subfamily 4-like N-terminal" evidence="2">
    <location>
        <begin position="64"/>
        <end position="164"/>
    </location>
</feature>
<comment type="caution">
    <text evidence="3">The sequence shown here is derived from an EMBL/GenBank/DDBJ whole genome shotgun (WGS) entry which is preliminary data.</text>
</comment>
<evidence type="ECO:0000313" key="4">
    <source>
        <dbReference type="Proteomes" id="UP001079657"/>
    </source>
</evidence>
<dbReference type="InterPro" id="IPR050194">
    <property type="entry name" value="Glycosyltransferase_grp1"/>
</dbReference>
<protein>
    <submittedName>
        <fullName evidence="3">Glycosyltransferase</fullName>
    </submittedName>
</protein>
<sequence>MRVLHIITGSDNGGGGAHVLNICKYSKKFNNILGCIGEGYLYEKAKKQEINTVMFKNKINNKEIIDYINKNKIDIVNFHGAKAFLIHRVLKNKIKASTLASVHSDYRYDFLNNKIKHFLFTPLSKYGLKSFNNYMCISNYIKDVLEENNFRGEKCVVNNGIDLDNINITKTKEEIRKEYGILQNYFVFVNVARMHPIKNHNGLINAFYKLRDEFEDIKLVLVGDGELQDKLQKKVLELKMEKDIIFTGFVENPINIMNASEISILTSFNEGGSPPIVILESGIANVPAISSKVGDIEKNFNDKTVFVINDNSEEEIYKKMKEAYLKKDVLNIMGKELYKEVIDNYDMEKFCNTYYSFYKKVIKTNKFKNGV</sequence>
<evidence type="ECO:0000259" key="2">
    <source>
        <dbReference type="Pfam" id="PF13439"/>
    </source>
</evidence>
<dbReference type="Pfam" id="PF00534">
    <property type="entry name" value="Glycos_transf_1"/>
    <property type="match status" value="1"/>
</dbReference>
<name>A0ABT4CN46_9CLOT</name>
<evidence type="ECO:0000259" key="1">
    <source>
        <dbReference type="Pfam" id="PF00534"/>
    </source>
</evidence>
<reference evidence="3" key="1">
    <citation type="submission" date="2022-12" db="EMBL/GenBank/DDBJ databases">
        <authorList>
            <person name="Wang J."/>
        </authorList>
    </citation>
    <scope>NUCLEOTIDE SEQUENCE</scope>
    <source>
        <strain evidence="3">HY-42-06</strain>
    </source>
</reference>
<evidence type="ECO:0000313" key="3">
    <source>
        <dbReference type="EMBL" id="MCY6370493.1"/>
    </source>
</evidence>
<gene>
    <name evidence="3" type="ORF">OXH55_07575</name>
</gene>
<dbReference type="CDD" id="cd03811">
    <property type="entry name" value="GT4_GT28_WabH-like"/>
    <property type="match status" value="1"/>
</dbReference>
<dbReference type="PANTHER" id="PTHR45947">
    <property type="entry name" value="SULFOQUINOVOSYL TRANSFERASE SQD2"/>
    <property type="match status" value="1"/>
</dbReference>
<keyword evidence="4" id="KW-1185">Reference proteome</keyword>
<accession>A0ABT4CN46</accession>
<dbReference type="RefSeq" id="WP_268049228.1">
    <property type="nucleotide sequence ID" value="NZ_JAPQES010000002.1"/>
</dbReference>
<feature type="domain" description="Glycosyl transferase family 1" evidence="1">
    <location>
        <begin position="172"/>
        <end position="336"/>
    </location>
</feature>
<dbReference type="InterPro" id="IPR028098">
    <property type="entry name" value="Glyco_trans_4-like_N"/>
</dbReference>